<dbReference type="Proteomes" id="UP001179280">
    <property type="component" value="Unassembled WGS sequence"/>
</dbReference>
<evidence type="ECO:0000256" key="4">
    <source>
        <dbReference type="ARBA" id="ARBA00022840"/>
    </source>
</evidence>
<keyword evidence="7" id="KW-1185">Reference proteome</keyword>
<evidence type="ECO:0000256" key="3">
    <source>
        <dbReference type="ARBA" id="ARBA00022741"/>
    </source>
</evidence>
<dbReference type="InterPro" id="IPR017871">
    <property type="entry name" value="ABC_transporter-like_CS"/>
</dbReference>
<name>A0ABS2SYP1_9BACI</name>
<dbReference type="InterPro" id="IPR003439">
    <property type="entry name" value="ABC_transporter-like_ATP-bd"/>
</dbReference>
<protein>
    <submittedName>
        <fullName evidence="6">ABC-2 type transport system ATP-binding protein</fullName>
    </submittedName>
</protein>
<dbReference type="InterPro" id="IPR027417">
    <property type="entry name" value="P-loop_NTPase"/>
</dbReference>
<gene>
    <name evidence="6" type="ORF">JOC54_003946</name>
</gene>
<dbReference type="GO" id="GO:0005524">
    <property type="term" value="F:ATP binding"/>
    <property type="evidence" value="ECO:0007669"/>
    <property type="project" value="UniProtKB-KW"/>
</dbReference>
<dbReference type="PANTHER" id="PTHR43335:SF8">
    <property type="entry name" value="ABC TRANSPORTER, ATP-BINDING PROTEIN"/>
    <property type="match status" value="1"/>
</dbReference>
<keyword evidence="2" id="KW-0813">Transport</keyword>
<organism evidence="6 7">
    <name type="scientific">Shouchella xiaoxiensis</name>
    <dbReference type="NCBI Taxonomy" id="766895"/>
    <lineage>
        <taxon>Bacteria</taxon>
        <taxon>Bacillati</taxon>
        <taxon>Bacillota</taxon>
        <taxon>Bacilli</taxon>
        <taxon>Bacillales</taxon>
        <taxon>Bacillaceae</taxon>
        <taxon>Shouchella</taxon>
    </lineage>
</organism>
<keyword evidence="3" id="KW-0547">Nucleotide-binding</keyword>
<dbReference type="SUPFAM" id="SSF52540">
    <property type="entry name" value="P-loop containing nucleoside triphosphate hydrolases"/>
    <property type="match status" value="1"/>
</dbReference>
<comment type="caution">
    <text evidence="6">The sequence shown here is derived from an EMBL/GenBank/DDBJ whole genome shotgun (WGS) entry which is preliminary data.</text>
</comment>
<sequence length="305" mass="34571">MNPIVQTRNLTKIYNGNEIVSDVSMTIKKGEIYGFLGSNGAGKSTIMKLLMNLIKPSRGNIELFGSPLTETSYQYLHRIGSMIEYPIFYEKMTALENLELHCAYMGYHDRDAILEVLEWVGLSNDANKIPRHFSLGMRQRLSVARAIVTKPELVILDEPINGLDPEGIQSMRILFKKLNKEYGMTFLISSHIIGEIEQIADTVGMIKQGRLIEETSMEQLKQQNTEYVEVVTSSPKKASVILHDQLAVTNFKLIEDRTIRIFSNEVSQASLTKALILGDVEIESIRTKQTTLEDYFIHKIGLQQK</sequence>
<evidence type="ECO:0000313" key="6">
    <source>
        <dbReference type="EMBL" id="MBM7840653.1"/>
    </source>
</evidence>
<dbReference type="EMBL" id="JAFBCV010000016">
    <property type="protein sequence ID" value="MBM7840653.1"/>
    <property type="molecule type" value="Genomic_DNA"/>
</dbReference>
<dbReference type="RefSeq" id="WP_204468358.1">
    <property type="nucleotide sequence ID" value="NZ_JAFBCV010000016.1"/>
</dbReference>
<dbReference type="InterPro" id="IPR003593">
    <property type="entry name" value="AAA+_ATPase"/>
</dbReference>
<dbReference type="PANTHER" id="PTHR43335">
    <property type="entry name" value="ABC TRANSPORTER, ATP-BINDING PROTEIN"/>
    <property type="match status" value="1"/>
</dbReference>
<dbReference type="Pfam" id="PF00005">
    <property type="entry name" value="ABC_tran"/>
    <property type="match status" value="1"/>
</dbReference>
<accession>A0ABS2SYP1</accession>
<evidence type="ECO:0000259" key="5">
    <source>
        <dbReference type="PROSITE" id="PS50893"/>
    </source>
</evidence>
<keyword evidence="4 6" id="KW-0067">ATP-binding</keyword>
<comment type="similarity">
    <text evidence="1">Belongs to the ABC transporter superfamily.</text>
</comment>
<dbReference type="PROSITE" id="PS50893">
    <property type="entry name" value="ABC_TRANSPORTER_2"/>
    <property type="match status" value="1"/>
</dbReference>
<dbReference type="SMART" id="SM00382">
    <property type="entry name" value="AAA"/>
    <property type="match status" value="1"/>
</dbReference>
<reference evidence="6" key="1">
    <citation type="submission" date="2021-01" db="EMBL/GenBank/DDBJ databases">
        <title>Genomic Encyclopedia of Type Strains, Phase IV (KMG-IV): sequencing the most valuable type-strain genomes for metagenomic binning, comparative biology and taxonomic classification.</title>
        <authorList>
            <person name="Goeker M."/>
        </authorList>
    </citation>
    <scope>NUCLEOTIDE SEQUENCE</scope>
    <source>
        <strain evidence="6">DSM 21943</strain>
    </source>
</reference>
<evidence type="ECO:0000313" key="7">
    <source>
        <dbReference type="Proteomes" id="UP001179280"/>
    </source>
</evidence>
<proteinExistence type="inferred from homology"/>
<evidence type="ECO:0000256" key="1">
    <source>
        <dbReference type="ARBA" id="ARBA00005417"/>
    </source>
</evidence>
<feature type="domain" description="ABC transporter" evidence="5">
    <location>
        <begin position="5"/>
        <end position="233"/>
    </location>
</feature>
<dbReference type="PROSITE" id="PS00211">
    <property type="entry name" value="ABC_TRANSPORTER_1"/>
    <property type="match status" value="1"/>
</dbReference>
<evidence type="ECO:0000256" key="2">
    <source>
        <dbReference type="ARBA" id="ARBA00022448"/>
    </source>
</evidence>
<dbReference type="Gene3D" id="3.40.50.300">
    <property type="entry name" value="P-loop containing nucleotide triphosphate hydrolases"/>
    <property type="match status" value="1"/>
</dbReference>